<evidence type="ECO:0000313" key="3">
    <source>
        <dbReference type="Proteomes" id="UP000256328"/>
    </source>
</evidence>
<protein>
    <recommendedName>
        <fullName evidence="4">Apple domain-containing protein</fullName>
    </recommendedName>
</protein>
<accession>A0A3D8Q802</accession>
<feature type="signal peptide" evidence="1">
    <location>
        <begin position="1"/>
        <end position="21"/>
    </location>
</feature>
<dbReference type="AlphaFoldDB" id="A0A3D8Q802"/>
<keyword evidence="3" id="KW-1185">Reference proteome</keyword>
<evidence type="ECO:0000256" key="1">
    <source>
        <dbReference type="SAM" id="SignalP"/>
    </source>
</evidence>
<proteinExistence type="predicted"/>
<dbReference type="EMBL" id="PDLN01000022">
    <property type="protein sequence ID" value="RDW57758.1"/>
    <property type="molecule type" value="Genomic_DNA"/>
</dbReference>
<dbReference type="OrthoDB" id="3565477at2759"/>
<evidence type="ECO:0008006" key="4">
    <source>
        <dbReference type="Google" id="ProtNLM"/>
    </source>
</evidence>
<dbReference type="Proteomes" id="UP000256328">
    <property type="component" value="Unassembled WGS sequence"/>
</dbReference>
<name>A0A3D8Q802_9HELO</name>
<evidence type="ECO:0000313" key="2">
    <source>
        <dbReference type="EMBL" id="RDW57758.1"/>
    </source>
</evidence>
<comment type="caution">
    <text evidence="2">The sequence shown here is derived from an EMBL/GenBank/DDBJ whole genome shotgun (WGS) entry which is preliminary data.</text>
</comment>
<gene>
    <name evidence="2" type="ORF">BP5796_12559</name>
</gene>
<organism evidence="2 3">
    <name type="scientific">Coleophoma crateriformis</name>
    <dbReference type="NCBI Taxonomy" id="565419"/>
    <lineage>
        <taxon>Eukaryota</taxon>
        <taxon>Fungi</taxon>
        <taxon>Dikarya</taxon>
        <taxon>Ascomycota</taxon>
        <taxon>Pezizomycotina</taxon>
        <taxon>Leotiomycetes</taxon>
        <taxon>Helotiales</taxon>
        <taxon>Dermateaceae</taxon>
        <taxon>Coleophoma</taxon>
    </lineage>
</organism>
<feature type="chain" id="PRO_5017703300" description="Apple domain-containing protein" evidence="1">
    <location>
        <begin position="22"/>
        <end position="555"/>
    </location>
</feature>
<sequence length="555" mass="56865">MALLLRTAGLLLFLGLKTVSADLICSANPSPPSGAFCGVIGDINVFDLFQEDLFDAFSTTPEGCAEACFQMSGCLSFYVDPGNFCELHSGTEVQTEFVTDPTSVYAGYDVSCFVCTDPSTATTASPTSSTVQTSSVVPTPSVVSTTLNISTTVNSATFYSQTSTAFPNSTTQTTYPSTINPTALPTTIGSNSTTTKPFSRTSIYYQNSTIGYSSHATSISQPYGSNYISRPHKSSSCSKTSSASPTASVSSSLSQTSISTSAAMVSPSFTTSTVYATSTYTITSCAASITNCPLNSVITETIAVYTTICPVAEAETSAVPEATSVPAGYTMSTVYATKIYTITSCAATVTNCPVGKVTTETTSLYTTICPESGSPSNPPAKQTGGSSGGLNTSITMYTVPEVTSVPAGYAMSTVYATKIYTITSCAATVTNCPVGKVTTEISSLYTTVYPESVVSSNVATQDTGAASGGVIAIIATASAPASSAPAQNSTTGFVTWSSAQPSAASTLVQTSVNNLTTSATPSSRPLKSTTNAGEIVAVKWNGMMIVAALIALVVL</sequence>
<keyword evidence="1" id="KW-0732">Signal</keyword>
<reference evidence="2 3" key="1">
    <citation type="journal article" date="2018" name="IMA Fungus">
        <title>IMA Genome-F 9: Draft genome sequence of Annulohypoxylon stygium, Aspergillus mulundensis, Berkeleyomyces basicola (syn. Thielaviopsis basicola), Ceratocystis smalleyi, two Cercospora beticola strains, Coleophoma cylindrospora, Fusarium fracticaudum, Phialophora cf. hyalina, and Morchella septimelata.</title>
        <authorList>
            <person name="Wingfield B.D."/>
            <person name="Bills G.F."/>
            <person name="Dong Y."/>
            <person name="Huang W."/>
            <person name="Nel W.J."/>
            <person name="Swalarsk-Parry B.S."/>
            <person name="Vaghefi N."/>
            <person name="Wilken P.M."/>
            <person name="An Z."/>
            <person name="de Beer Z.W."/>
            <person name="De Vos L."/>
            <person name="Chen L."/>
            <person name="Duong T.A."/>
            <person name="Gao Y."/>
            <person name="Hammerbacher A."/>
            <person name="Kikkert J.R."/>
            <person name="Li Y."/>
            <person name="Li H."/>
            <person name="Li K."/>
            <person name="Li Q."/>
            <person name="Liu X."/>
            <person name="Ma X."/>
            <person name="Naidoo K."/>
            <person name="Pethybridge S.J."/>
            <person name="Sun J."/>
            <person name="Steenkamp E.T."/>
            <person name="van der Nest M.A."/>
            <person name="van Wyk S."/>
            <person name="Wingfield M.J."/>
            <person name="Xiong C."/>
            <person name="Yue Q."/>
            <person name="Zhang X."/>
        </authorList>
    </citation>
    <scope>NUCLEOTIDE SEQUENCE [LARGE SCALE GENOMIC DNA]</scope>
    <source>
        <strain evidence="2 3">BP5796</strain>
    </source>
</reference>